<dbReference type="Pfam" id="PF00011">
    <property type="entry name" value="HSP20"/>
    <property type="match status" value="1"/>
</dbReference>
<dbReference type="InterPro" id="IPR002068">
    <property type="entry name" value="A-crystallin/Hsp20_dom"/>
</dbReference>
<name>A0A9D2GUI6_9BACT</name>
<dbReference type="SUPFAM" id="SSF49764">
    <property type="entry name" value="HSP20-like chaperones"/>
    <property type="match status" value="1"/>
</dbReference>
<dbReference type="AlphaFoldDB" id="A0A9D2GUI6"/>
<protein>
    <submittedName>
        <fullName evidence="4">Hsp20/alpha crystallin family protein</fullName>
    </submittedName>
</protein>
<dbReference type="InterPro" id="IPR031107">
    <property type="entry name" value="Small_HSP"/>
</dbReference>
<dbReference type="InterPro" id="IPR008978">
    <property type="entry name" value="HSP20-like_chaperone"/>
</dbReference>
<organism evidence="4 5">
    <name type="scientific">Candidatus Mucispirillum faecigallinarum</name>
    <dbReference type="NCBI Taxonomy" id="2838699"/>
    <lineage>
        <taxon>Bacteria</taxon>
        <taxon>Pseudomonadati</taxon>
        <taxon>Deferribacterota</taxon>
        <taxon>Deferribacteres</taxon>
        <taxon>Deferribacterales</taxon>
        <taxon>Mucispirillaceae</taxon>
        <taxon>Mucispirillum</taxon>
    </lineage>
</organism>
<sequence>MSIMKWDPLKDLFFMEKHIDKLINNSFKEKSYDWLPVVDVVENDNVIILYAELPGVSENDMEVNISDGILSISGNKKVLSEDFENDDYMCKIESVSGRFCRTFAIPAAIDTSSVKASLKDGILKIVLNKNIKNSY</sequence>
<proteinExistence type="inferred from homology"/>
<evidence type="ECO:0000256" key="1">
    <source>
        <dbReference type="PROSITE-ProRule" id="PRU00285"/>
    </source>
</evidence>
<evidence type="ECO:0000313" key="4">
    <source>
        <dbReference type="EMBL" id="HIZ88960.1"/>
    </source>
</evidence>
<dbReference type="PROSITE" id="PS01031">
    <property type="entry name" value="SHSP"/>
    <property type="match status" value="1"/>
</dbReference>
<reference evidence="4" key="2">
    <citation type="submission" date="2021-04" db="EMBL/GenBank/DDBJ databases">
        <authorList>
            <person name="Gilroy R."/>
        </authorList>
    </citation>
    <scope>NUCLEOTIDE SEQUENCE</scope>
    <source>
        <strain evidence="4">ChiW4-1371</strain>
    </source>
</reference>
<feature type="domain" description="SHSP" evidence="3">
    <location>
        <begin position="29"/>
        <end position="135"/>
    </location>
</feature>
<gene>
    <name evidence="4" type="ORF">H9804_03365</name>
</gene>
<dbReference type="PANTHER" id="PTHR11527">
    <property type="entry name" value="HEAT-SHOCK PROTEIN 20 FAMILY MEMBER"/>
    <property type="match status" value="1"/>
</dbReference>
<dbReference type="EMBL" id="DXAQ01000049">
    <property type="protein sequence ID" value="HIZ88960.1"/>
    <property type="molecule type" value="Genomic_DNA"/>
</dbReference>
<reference evidence="4" key="1">
    <citation type="journal article" date="2021" name="PeerJ">
        <title>Extensive microbial diversity within the chicken gut microbiome revealed by metagenomics and culture.</title>
        <authorList>
            <person name="Gilroy R."/>
            <person name="Ravi A."/>
            <person name="Getino M."/>
            <person name="Pursley I."/>
            <person name="Horton D.L."/>
            <person name="Alikhan N.F."/>
            <person name="Baker D."/>
            <person name="Gharbi K."/>
            <person name="Hall N."/>
            <person name="Watson M."/>
            <person name="Adriaenssens E.M."/>
            <person name="Foster-Nyarko E."/>
            <person name="Jarju S."/>
            <person name="Secka A."/>
            <person name="Antonio M."/>
            <person name="Oren A."/>
            <person name="Chaudhuri R.R."/>
            <person name="La Ragione R."/>
            <person name="Hildebrand F."/>
            <person name="Pallen M.J."/>
        </authorList>
    </citation>
    <scope>NUCLEOTIDE SEQUENCE</scope>
    <source>
        <strain evidence="4">ChiW4-1371</strain>
    </source>
</reference>
<comment type="similarity">
    <text evidence="1 2">Belongs to the small heat shock protein (HSP20) family.</text>
</comment>
<dbReference type="Gene3D" id="2.60.40.790">
    <property type="match status" value="1"/>
</dbReference>
<evidence type="ECO:0000259" key="3">
    <source>
        <dbReference type="PROSITE" id="PS01031"/>
    </source>
</evidence>
<accession>A0A9D2GUI6</accession>
<evidence type="ECO:0000313" key="5">
    <source>
        <dbReference type="Proteomes" id="UP000824176"/>
    </source>
</evidence>
<comment type="caution">
    <text evidence="4">The sequence shown here is derived from an EMBL/GenBank/DDBJ whole genome shotgun (WGS) entry which is preliminary data.</text>
</comment>
<dbReference type="CDD" id="cd06464">
    <property type="entry name" value="ACD_sHsps-like"/>
    <property type="match status" value="1"/>
</dbReference>
<dbReference type="Proteomes" id="UP000824176">
    <property type="component" value="Unassembled WGS sequence"/>
</dbReference>
<evidence type="ECO:0000256" key="2">
    <source>
        <dbReference type="RuleBase" id="RU003616"/>
    </source>
</evidence>